<evidence type="ECO:0000256" key="1">
    <source>
        <dbReference type="ARBA" id="ARBA00022691"/>
    </source>
</evidence>
<keyword evidence="6" id="KW-1185">Reference proteome</keyword>
<feature type="signal peptide" evidence="3">
    <location>
        <begin position="1"/>
        <end position="19"/>
    </location>
</feature>
<reference evidence="5 6" key="1">
    <citation type="submission" date="2016-06" db="EMBL/GenBank/DDBJ databases">
        <title>Genome sequence of endosymbiont of Candidatus Endolucinida thiodiazotropha.</title>
        <authorList>
            <person name="Poehlein A."/>
            <person name="Koenig S."/>
            <person name="Heiden S.E."/>
            <person name="Thuermer A."/>
            <person name="Voget S."/>
            <person name="Daniel R."/>
            <person name="Markert S."/>
            <person name="Gros O."/>
            <person name="Schweder T."/>
        </authorList>
    </citation>
    <scope>NUCLEOTIDE SEQUENCE [LARGE SCALE GENOMIC DNA]</scope>
    <source>
        <strain evidence="5 6">COS</strain>
    </source>
</reference>
<protein>
    <submittedName>
        <fullName evidence="5">S-adenosyl-L-methionine-binding protein</fullName>
    </submittedName>
</protein>
<evidence type="ECO:0000313" key="5">
    <source>
        <dbReference type="EMBL" id="ODJ85958.1"/>
    </source>
</evidence>
<organism evidence="5 6">
    <name type="scientific">Candidatus Thiodiazotropha endolucinida</name>
    <dbReference type="NCBI Taxonomy" id="1655433"/>
    <lineage>
        <taxon>Bacteria</taxon>
        <taxon>Pseudomonadati</taxon>
        <taxon>Pseudomonadota</taxon>
        <taxon>Gammaproteobacteria</taxon>
        <taxon>Chromatiales</taxon>
        <taxon>Sedimenticolaceae</taxon>
        <taxon>Candidatus Thiodiazotropha</taxon>
    </lineage>
</organism>
<proteinExistence type="inferred from homology"/>
<dbReference type="InterPro" id="IPR023368">
    <property type="entry name" value="UPF0066_cons_site"/>
</dbReference>
<evidence type="ECO:0000259" key="4">
    <source>
        <dbReference type="PROSITE" id="PS51668"/>
    </source>
</evidence>
<dbReference type="Pfam" id="PF01980">
    <property type="entry name" value="TrmO_N"/>
    <property type="match status" value="1"/>
</dbReference>
<dbReference type="Proteomes" id="UP000094769">
    <property type="component" value="Unassembled WGS sequence"/>
</dbReference>
<gene>
    <name evidence="5" type="ORF">CODIS_38540</name>
</gene>
<dbReference type="AlphaFoldDB" id="A0A7Z0VI22"/>
<sequence>MTRLRILIFILSIFSICPAGKNAVADTLDHAIPPTYEVWPIGWVRKVGGTTVIEVDEAYIPALLGLDQFDAIWVLYWFDRNDTPRQRKILQVHPRGDPDNPLRGVFATRAPVRPNLIALSRCRILSIQGNRIEIDAIDAFPDTPVLDIKP</sequence>
<dbReference type="EMBL" id="MARB01000031">
    <property type="protein sequence ID" value="ODJ85958.1"/>
    <property type="molecule type" value="Genomic_DNA"/>
</dbReference>
<feature type="domain" description="TsaA-like" evidence="4">
    <location>
        <begin position="38"/>
        <end position="150"/>
    </location>
</feature>
<dbReference type="CDD" id="cd09281">
    <property type="entry name" value="UPF0066"/>
    <property type="match status" value="1"/>
</dbReference>
<comment type="similarity">
    <text evidence="2">Belongs to the tRNA methyltransferase O family.</text>
</comment>
<dbReference type="InterPro" id="IPR040372">
    <property type="entry name" value="YaeB-like"/>
</dbReference>
<accession>A0A7Z0VI22</accession>
<dbReference type="PROSITE" id="PS01318">
    <property type="entry name" value="TSAA_1"/>
    <property type="match status" value="1"/>
</dbReference>
<dbReference type="NCBIfam" id="TIGR00104">
    <property type="entry name" value="tRNA_TsaA"/>
    <property type="match status" value="1"/>
</dbReference>
<dbReference type="InterPro" id="IPR023370">
    <property type="entry name" value="TrmO-like_N"/>
</dbReference>
<keyword evidence="3" id="KW-0732">Signal</keyword>
<evidence type="ECO:0000256" key="2">
    <source>
        <dbReference type="ARBA" id="ARBA00033753"/>
    </source>
</evidence>
<dbReference type="InterPro" id="IPR036413">
    <property type="entry name" value="YaeB-like_sf"/>
</dbReference>
<dbReference type="PANTHER" id="PTHR12818:SF0">
    <property type="entry name" value="TRNA (ADENINE(37)-N6)-METHYLTRANSFERASE"/>
    <property type="match status" value="1"/>
</dbReference>
<dbReference type="SUPFAM" id="SSF118196">
    <property type="entry name" value="YaeB-like"/>
    <property type="match status" value="1"/>
</dbReference>
<dbReference type="RefSeq" id="WP_083220909.1">
    <property type="nucleotide sequence ID" value="NZ_MARB01000031.1"/>
</dbReference>
<evidence type="ECO:0000313" key="6">
    <source>
        <dbReference type="Proteomes" id="UP000094769"/>
    </source>
</evidence>
<name>A0A7Z0VI22_9GAMM</name>
<dbReference type="Gene3D" id="2.40.30.70">
    <property type="entry name" value="YaeB-like"/>
    <property type="match status" value="1"/>
</dbReference>
<dbReference type="PANTHER" id="PTHR12818">
    <property type="entry name" value="TRNA (ADENINE(37)-N6)-METHYLTRANSFERASE"/>
    <property type="match status" value="1"/>
</dbReference>
<dbReference type="PROSITE" id="PS51668">
    <property type="entry name" value="TSAA_2"/>
    <property type="match status" value="1"/>
</dbReference>
<evidence type="ECO:0000256" key="3">
    <source>
        <dbReference type="SAM" id="SignalP"/>
    </source>
</evidence>
<dbReference type="OrthoDB" id="9804309at2"/>
<dbReference type="InterPro" id="IPR036414">
    <property type="entry name" value="YaeB_N_sf"/>
</dbReference>
<comment type="caution">
    <text evidence="5">The sequence shown here is derived from an EMBL/GenBank/DDBJ whole genome shotgun (WGS) entry which is preliminary data.</text>
</comment>
<keyword evidence="1" id="KW-0949">S-adenosyl-L-methionine</keyword>
<feature type="chain" id="PRO_5031366172" evidence="3">
    <location>
        <begin position="20"/>
        <end position="150"/>
    </location>
</feature>